<proteinExistence type="predicted"/>
<dbReference type="AlphaFoldDB" id="A0A0E9UP94"/>
<sequence>MAGALLVSFFTFTFLVLS</sequence>
<evidence type="ECO:0000313" key="1">
    <source>
        <dbReference type="EMBL" id="JAH67586.1"/>
    </source>
</evidence>
<reference evidence="1" key="2">
    <citation type="journal article" date="2015" name="Fish Shellfish Immunol.">
        <title>Early steps in the European eel (Anguilla anguilla)-Vibrio vulnificus interaction in the gills: Role of the RtxA13 toxin.</title>
        <authorList>
            <person name="Callol A."/>
            <person name="Pajuelo D."/>
            <person name="Ebbesson L."/>
            <person name="Teles M."/>
            <person name="MacKenzie S."/>
            <person name="Amaro C."/>
        </authorList>
    </citation>
    <scope>NUCLEOTIDE SEQUENCE</scope>
</reference>
<accession>A0A0E9UP94</accession>
<reference evidence="1" key="1">
    <citation type="submission" date="2014-11" db="EMBL/GenBank/DDBJ databases">
        <authorList>
            <person name="Amaro Gonzalez C."/>
        </authorList>
    </citation>
    <scope>NUCLEOTIDE SEQUENCE</scope>
</reference>
<protein>
    <submittedName>
        <fullName evidence="1">Uncharacterized protein</fullName>
    </submittedName>
</protein>
<dbReference type="EMBL" id="GBXM01040991">
    <property type="protein sequence ID" value="JAH67586.1"/>
    <property type="molecule type" value="Transcribed_RNA"/>
</dbReference>
<organism evidence="1">
    <name type="scientific">Anguilla anguilla</name>
    <name type="common">European freshwater eel</name>
    <name type="synonym">Muraena anguilla</name>
    <dbReference type="NCBI Taxonomy" id="7936"/>
    <lineage>
        <taxon>Eukaryota</taxon>
        <taxon>Metazoa</taxon>
        <taxon>Chordata</taxon>
        <taxon>Craniata</taxon>
        <taxon>Vertebrata</taxon>
        <taxon>Euteleostomi</taxon>
        <taxon>Actinopterygii</taxon>
        <taxon>Neopterygii</taxon>
        <taxon>Teleostei</taxon>
        <taxon>Anguilliformes</taxon>
        <taxon>Anguillidae</taxon>
        <taxon>Anguilla</taxon>
    </lineage>
</organism>
<name>A0A0E9UP94_ANGAN</name>